<dbReference type="SUPFAM" id="SSF50156">
    <property type="entry name" value="PDZ domain-like"/>
    <property type="match status" value="1"/>
</dbReference>
<gene>
    <name evidence="1" type="ORF">J2Z18_005389</name>
</gene>
<keyword evidence="2" id="KW-1185">Reference proteome</keyword>
<dbReference type="Proteomes" id="UP000706926">
    <property type="component" value="Unassembled WGS sequence"/>
</dbReference>
<dbReference type="GeneID" id="95407249"/>
<name>A0ABS4FJ27_9BACL</name>
<sequence length="79" mass="8757">MEIVPGASADGILEVGDIIISTDNKQIRQYDELEGIVTAVQPGEEIHWRLLETVNSNKQHLPYSPTVSESRLAILTRAE</sequence>
<reference evidence="1 2" key="1">
    <citation type="submission" date="2021-03" db="EMBL/GenBank/DDBJ databases">
        <title>Genomic Encyclopedia of Type Strains, Phase IV (KMG-IV): sequencing the most valuable type-strain genomes for metagenomic binning, comparative biology and taxonomic classification.</title>
        <authorList>
            <person name="Goeker M."/>
        </authorList>
    </citation>
    <scope>NUCLEOTIDE SEQUENCE [LARGE SCALE GENOMIC DNA]</scope>
    <source>
        <strain evidence="1 2">DSM 15596</strain>
    </source>
</reference>
<accession>A0ABS4FJ27</accession>
<comment type="caution">
    <text evidence="1">The sequence shown here is derived from an EMBL/GenBank/DDBJ whole genome shotgun (WGS) entry which is preliminary data.</text>
</comment>
<organism evidence="1 2">
    <name type="scientific">Paenibacillus lactis</name>
    <dbReference type="NCBI Taxonomy" id="228574"/>
    <lineage>
        <taxon>Bacteria</taxon>
        <taxon>Bacillati</taxon>
        <taxon>Bacillota</taxon>
        <taxon>Bacilli</taxon>
        <taxon>Bacillales</taxon>
        <taxon>Paenibacillaceae</taxon>
        <taxon>Paenibacillus</taxon>
    </lineage>
</organism>
<dbReference type="InterPro" id="IPR036034">
    <property type="entry name" value="PDZ_sf"/>
</dbReference>
<protein>
    <submittedName>
        <fullName evidence="1">PDZ domain-containing secreted protein</fullName>
    </submittedName>
</protein>
<dbReference type="Gene3D" id="2.30.42.10">
    <property type="match status" value="1"/>
</dbReference>
<evidence type="ECO:0000313" key="2">
    <source>
        <dbReference type="Proteomes" id="UP000706926"/>
    </source>
</evidence>
<proteinExistence type="predicted"/>
<dbReference type="EMBL" id="JAGGKI010000021">
    <property type="protein sequence ID" value="MBP1896263.1"/>
    <property type="molecule type" value="Genomic_DNA"/>
</dbReference>
<evidence type="ECO:0000313" key="1">
    <source>
        <dbReference type="EMBL" id="MBP1896263.1"/>
    </source>
</evidence>
<dbReference type="RefSeq" id="WP_007132623.1">
    <property type="nucleotide sequence ID" value="NZ_BOSA01000020.1"/>
</dbReference>